<accession>A0A2V4AMZ0</accession>
<dbReference type="EMBL" id="MASW01000006">
    <property type="protein sequence ID" value="PXY20999.1"/>
    <property type="molecule type" value="Genomic_DNA"/>
</dbReference>
<reference evidence="1 2" key="1">
    <citation type="submission" date="2016-07" db="EMBL/GenBank/DDBJ databases">
        <title>Draft genome sequence of Prauserella muralis DSM 45305, isolated from a mould-covered wall in an indoor environment.</title>
        <authorList>
            <person name="Ruckert C."/>
            <person name="Albersmeier A."/>
            <person name="Jiang C.-L."/>
            <person name="Jiang Y."/>
            <person name="Kalinowski J."/>
            <person name="Schneider O."/>
            <person name="Winkler A."/>
            <person name="Zotchev S.B."/>
        </authorList>
    </citation>
    <scope>NUCLEOTIDE SEQUENCE [LARGE SCALE GENOMIC DNA]</scope>
    <source>
        <strain evidence="1 2">DSM 45305</strain>
    </source>
</reference>
<gene>
    <name evidence="1" type="ORF">BAY60_26335</name>
</gene>
<dbReference type="OrthoDB" id="3872513at2"/>
<sequence length="66" mass="7241">MPALNLQFSDEEMADLRAAAEREGKSLKALAHDAIVSVVSSRKHLVDQAAQRVARISGELNERLAR</sequence>
<comment type="caution">
    <text evidence="1">The sequence shown here is derived from an EMBL/GenBank/DDBJ whole genome shotgun (WGS) entry which is preliminary data.</text>
</comment>
<dbReference type="Proteomes" id="UP000249915">
    <property type="component" value="Unassembled WGS sequence"/>
</dbReference>
<protein>
    <submittedName>
        <fullName evidence="1">Uncharacterized protein</fullName>
    </submittedName>
</protein>
<keyword evidence="2" id="KW-1185">Reference proteome</keyword>
<evidence type="ECO:0000313" key="1">
    <source>
        <dbReference type="EMBL" id="PXY20999.1"/>
    </source>
</evidence>
<proteinExistence type="predicted"/>
<dbReference type="RefSeq" id="WP_112284235.1">
    <property type="nucleotide sequence ID" value="NZ_MASW01000006.1"/>
</dbReference>
<evidence type="ECO:0000313" key="2">
    <source>
        <dbReference type="Proteomes" id="UP000249915"/>
    </source>
</evidence>
<organism evidence="1 2">
    <name type="scientific">Prauserella muralis</name>
    <dbReference type="NCBI Taxonomy" id="588067"/>
    <lineage>
        <taxon>Bacteria</taxon>
        <taxon>Bacillati</taxon>
        <taxon>Actinomycetota</taxon>
        <taxon>Actinomycetes</taxon>
        <taxon>Pseudonocardiales</taxon>
        <taxon>Pseudonocardiaceae</taxon>
        <taxon>Prauserella</taxon>
    </lineage>
</organism>
<dbReference type="AlphaFoldDB" id="A0A2V4AMZ0"/>
<name>A0A2V4AMZ0_9PSEU</name>